<dbReference type="RefSeq" id="WP_257767384.1">
    <property type="nucleotide sequence ID" value="NZ_CP102480.1"/>
</dbReference>
<name>A0A9J7APP3_9PROT</name>
<dbReference type="GO" id="GO:0022857">
    <property type="term" value="F:transmembrane transporter activity"/>
    <property type="evidence" value="ECO:0007669"/>
    <property type="project" value="InterPro"/>
</dbReference>
<dbReference type="Proteomes" id="UP001060336">
    <property type="component" value="Chromosome"/>
</dbReference>
<reference evidence="8" key="1">
    <citation type="submission" date="2022-08" db="EMBL/GenBank/DDBJ databases">
        <title>Nisaea acidiphila sp. nov., isolated from a marine algal debris and emended description of the genus Nisaea Urios et al. 2008.</title>
        <authorList>
            <person name="Kwon K."/>
        </authorList>
    </citation>
    <scope>NUCLEOTIDE SEQUENCE</scope>
    <source>
        <strain evidence="8">MEBiC11861</strain>
    </source>
</reference>
<protein>
    <recommendedName>
        <fullName evidence="10">MFS transporter</fullName>
    </recommendedName>
</protein>
<feature type="transmembrane region" description="Helical" evidence="7">
    <location>
        <begin position="90"/>
        <end position="110"/>
    </location>
</feature>
<feature type="transmembrane region" description="Helical" evidence="7">
    <location>
        <begin position="182"/>
        <end position="202"/>
    </location>
</feature>
<accession>A0A9J7APP3</accession>
<gene>
    <name evidence="8" type="ORF">NUH88_15920</name>
</gene>
<dbReference type="SUPFAM" id="SSF103473">
    <property type="entry name" value="MFS general substrate transporter"/>
    <property type="match status" value="1"/>
</dbReference>
<dbReference type="EMBL" id="CP102480">
    <property type="protein sequence ID" value="UUX48882.1"/>
    <property type="molecule type" value="Genomic_DNA"/>
</dbReference>
<dbReference type="InterPro" id="IPR036259">
    <property type="entry name" value="MFS_trans_sf"/>
</dbReference>
<dbReference type="KEGG" id="naci:NUH88_15920"/>
<dbReference type="PANTHER" id="PTHR12778">
    <property type="entry name" value="SOLUTE CARRIER FAMILY 33 ACETYL-COA TRANSPORTER -RELATED"/>
    <property type="match status" value="1"/>
</dbReference>
<comment type="subcellular location">
    <subcellularLocation>
        <location evidence="1">Membrane</location>
        <topology evidence="1">Multi-pass membrane protein</topology>
    </subcellularLocation>
</comment>
<comment type="similarity">
    <text evidence="2">Belongs to the major facilitator superfamily.</text>
</comment>
<evidence type="ECO:0000256" key="7">
    <source>
        <dbReference type="SAM" id="Phobius"/>
    </source>
</evidence>
<feature type="transmembrane region" description="Helical" evidence="7">
    <location>
        <begin position="267"/>
        <end position="287"/>
    </location>
</feature>
<dbReference type="InterPro" id="IPR011701">
    <property type="entry name" value="MFS"/>
</dbReference>
<feature type="transmembrane region" description="Helical" evidence="7">
    <location>
        <begin position="299"/>
        <end position="318"/>
    </location>
</feature>
<evidence type="ECO:0000256" key="3">
    <source>
        <dbReference type="ARBA" id="ARBA00022448"/>
    </source>
</evidence>
<organism evidence="8 9">
    <name type="scientific">Nisaea acidiphila</name>
    <dbReference type="NCBI Taxonomy" id="1862145"/>
    <lineage>
        <taxon>Bacteria</taxon>
        <taxon>Pseudomonadati</taxon>
        <taxon>Pseudomonadota</taxon>
        <taxon>Alphaproteobacteria</taxon>
        <taxon>Rhodospirillales</taxon>
        <taxon>Thalassobaculaceae</taxon>
        <taxon>Nisaea</taxon>
    </lineage>
</organism>
<evidence type="ECO:0000256" key="6">
    <source>
        <dbReference type="ARBA" id="ARBA00023136"/>
    </source>
</evidence>
<keyword evidence="5 7" id="KW-1133">Transmembrane helix</keyword>
<proteinExistence type="inferred from homology"/>
<evidence type="ECO:0000256" key="5">
    <source>
        <dbReference type="ARBA" id="ARBA00022989"/>
    </source>
</evidence>
<dbReference type="GO" id="GO:0016020">
    <property type="term" value="C:membrane"/>
    <property type="evidence" value="ECO:0007669"/>
    <property type="project" value="UniProtKB-SubCell"/>
</dbReference>
<dbReference type="PANTHER" id="PTHR12778:SF10">
    <property type="entry name" value="MAJOR FACILITATOR SUPERFAMILY DOMAIN-CONTAINING PROTEIN 3"/>
    <property type="match status" value="1"/>
</dbReference>
<feature type="transmembrane region" description="Helical" evidence="7">
    <location>
        <begin position="20"/>
        <end position="40"/>
    </location>
</feature>
<evidence type="ECO:0000313" key="8">
    <source>
        <dbReference type="EMBL" id="UUX48882.1"/>
    </source>
</evidence>
<dbReference type="InterPro" id="IPR004752">
    <property type="entry name" value="AmpG_permease/AT-1"/>
</dbReference>
<keyword evidence="3" id="KW-0813">Transport</keyword>
<feature type="transmembrane region" description="Helical" evidence="7">
    <location>
        <begin position="60"/>
        <end position="78"/>
    </location>
</feature>
<dbReference type="Pfam" id="PF07690">
    <property type="entry name" value="MFS_1"/>
    <property type="match status" value="1"/>
</dbReference>
<feature type="transmembrane region" description="Helical" evidence="7">
    <location>
        <begin position="389"/>
        <end position="408"/>
    </location>
</feature>
<evidence type="ECO:0008006" key="10">
    <source>
        <dbReference type="Google" id="ProtNLM"/>
    </source>
</evidence>
<keyword evidence="4 7" id="KW-0812">Transmembrane</keyword>
<keyword evidence="6 7" id="KW-0472">Membrane</keyword>
<sequence length="413" mass="43173">MTDIARLGAGPHGPTRWQQVKILFGLNALYVGFGLVMGVVNGGLPTVMRAQGMEIGSAGWLYLLYLPFGLTFLWAPFVDRNPVPWISRQLGWIAAMQGVAVSLLVIIAFAEGTALWILFALGLSVAVAIATMDIALDAQAVRSVSENWRPTAAATKLASLSAGAMLGGGAFVAMFSELGWRTVFLLVALLLTGFLAPALVLIPRDEPTGIASGSAPAAGAASLLRLLSVPALRRRLVLLTIACCVLFPASGLNRLMLVDIGVPLQEIGWLVGTLGPLSMLAISIVSIPLMQSIGLQRSLLAFMVLVFAALAALGYGYLEADRMTAIAGAVAIGAAVSGIYVVIAAKILGWAAGSQPATDYAAYYGISRFASTLATIAAAQAVSMLGWDWFYALVAAAMLAATFILYPLTGRET</sequence>
<feature type="transmembrane region" description="Helical" evidence="7">
    <location>
        <begin position="361"/>
        <end position="383"/>
    </location>
</feature>
<feature type="transmembrane region" description="Helical" evidence="7">
    <location>
        <begin position="236"/>
        <end position="255"/>
    </location>
</feature>
<dbReference type="AlphaFoldDB" id="A0A9J7APP3"/>
<feature type="transmembrane region" description="Helical" evidence="7">
    <location>
        <begin position="324"/>
        <end position="349"/>
    </location>
</feature>
<dbReference type="Gene3D" id="1.20.1250.20">
    <property type="entry name" value="MFS general substrate transporter like domains"/>
    <property type="match status" value="2"/>
</dbReference>
<evidence type="ECO:0000256" key="2">
    <source>
        <dbReference type="ARBA" id="ARBA00008335"/>
    </source>
</evidence>
<keyword evidence="9" id="KW-1185">Reference proteome</keyword>
<feature type="transmembrane region" description="Helical" evidence="7">
    <location>
        <begin position="116"/>
        <end position="136"/>
    </location>
</feature>
<evidence type="ECO:0000313" key="9">
    <source>
        <dbReference type="Proteomes" id="UP001060336"/>
    </source>
</evidence>
<evidence type="ECO:0000256" key="1">
    <source>
        <dbReference type="ARBA" id="ARBA00004141"/>
    </source>
</evidence>
<feature type="transmembrane region" description="Helical" evidence="7">
    <location>
        <begin position="157"/>
        <end position="176"/>
    </location>
</feature>
<evidence type="ECO:0000256" key="4">
    <source>
        <dbReference type="ARBA" id="ARBA00022692"/>
    </source>
</evidence>